<reference evidence="3" key="1">
    <citation type="journal article" date="2021" name="PeerJ">
        <title>Extensive microbial diversity within the chicken gut microbiome revealed by metagenomics and culture.</title>
        <authorList>
            <person name="Gilroy R."/>
            <person name="Ravi A."/>
            <person name="Getino M."/>
            <person name="Pursley I."/>
            <person name="Horton D.L."/>
            <person name="Alikhan N.F."/>
            <person name="Baker D."/>
            <person name="Gharbi K."/>
            <person name="Hall N."/>
            <person name="Watson M."/>
            <person name="Adriaenssens E.M."/>
            <person name="Foster-Nyarko E."/>
            <person name="Jarju S."/>
            <person name="Secka A."/>
            <person name="Antonio M."/>
            <person name="Oren A."/>
            <person name="Chaudhuri R.R."/>
            <person name="La Ragione R."/>
            <person name="Hildebrand F."/>
            <person name="Pallen M.J."/>
        </authorList>
    </citation>
    <scope>NUCLEOTIDE SEQUENCE</scope>
    <source>
        <strain evidence="3">ChiHjej13B12-752</strain>
    </source>
</reference>
<dbReference type="InterPro" id="IPR028098">
    <property type="entry name" value="Glyco_trans_4-like_N"/>
</dbReference>
<organism evidence="3 4">
    <name type="scientific">Candidatus Salinicoccus stercoripullorum</name>
    <dbReference type="NCBI Taxonomy" id="2838756"/>
    <lineage>
        <taxon>Bacteria</taxon>
        <taxon>Bacillati</taxon>
        <taxon>Bacillota</taxon>
        <taxon>Bacilli</taxon>
        <taxon>Bacillales</taxon>
        <taxon>Staphylococcaceae</taxon>
        <taxon>Salinicoccus</taxon>
    </lineage>
</organism>
<dbReference type="SUPFAM" id="SSF53756">
    <property type="entry name" value="UDP-Glycosyltransferase/glycogen phosphorylase"/>
    <property type="match status" value="1"/>
</dbReference>
<dbReference type="AlphaFoldDB" id="A0A9D1QJS0"/>
<feature type="domain" description="Glycosyltransferase subfamily 4-like N-terminal" evidence="2">
    <location>
        <begin position="14"/>
        <end position="154"/>
    </location>
</feature>
<accession>A0A9D1QJS0</accession>
<dbReference type="Proteomes" id="UP000823989">
    <property type="component" value="Unassembled WGS sequence"/>
</dbReference>
<evidence type="ECO:0000259" key="1">
    <source>
        <dbReference type="Pfam" id="PF00534"/>
    </source>
</evidence>
<dbReference type="GO" id="GO:0016757">
    <property type="term" value="F:glycosyltransferase activity"/>
    <property type="evidence" value="ECO:0007669"/>
    <property type="project" value="InterPro"/>
</dbReference>
<dbReference type="InterPro" id="IPR050194">
    <property type="entry name" value="Glycosyltransferase_grp1"/>
</dbReference>
<dbReference type="PANTHER" id="PTHR45947">
    <property type="entry name" value="SULFOQUINOVOSYL TRANSFERASE SQD2"/>
    <property type="match status" value="1"/>
</dbReference>
<dbReference type="Pfam" id="PF13439">
    <property type="entry name" value="Glyco_transf_4"/>
    <property type="match status" value="1"/>
</dbReference>
<protein>
    <submittedName>
        <fullName evidence="3">Glycosyltransferase family 4 protein</fullName>
    </submittedName>
</protein>
<proteinExistence type="predicted"/>
<name>A0A9D1QJS0_9STAP</name>
<feature type="domain" description="Glycosyl transferase family 1" evidence="1">
    <location>
        <begin position="163"/>
        <end position="283"/>
    </location>
</feature>
<evidence type="ECO:0000313" key="4">
    <source>
        <dbReference type="Proteomes" id="UP000823989"/>
    </source>
</evidence>
<dbReference type="CDD" id="cd03801">
    <property type="entry name" value="GT4_PimA-like"/>
    <property type="match status" value="1"/>
</dbReference>
<evidence type="ECO:0000259" key="2">
    <source>
        <dbReference type="Pfam" id="PF13439"/>
    </source>
</evidence>
<dbReference type="PANTHER" id="PTHR45947:SF3">
    <property type="entry name" value="SULFOQUINOVOSYL TRANSFERASE SQD2"/>
    <property type="match status" value="1"/>
</dbReference>
<dbReference type="EMBL" id="DXHR01000033">
    <property type="protein sequence ID" value="HIW13452.1"/>
    <property type="molecule type" value="Genomic_DNA"/>
</dbReference>
<gene>
    <name evidence="3" type="ORF">H9891_09900</name>
</gene>
<sequence length="360" mass="41103">MNLLYIVNFHAPMGGLHENVYASALYMKKQGCTVYVVLKPGRLQQRMEAEGIHTITTDFSDSAETLESIENVDVSFDLVHFHPGPSKYPALKYAEKYNVPLIETYHGIWLDDLEEHIDELDAIITVSEGIKSHLQSRIDKHCEKYYVMPNGYDSSLFDQPKYHDEESGEINIGFVTRFDKDKQFIMDVLLLAVNHIKNKTDNKINIHMIGDGTHRDEFLELCQRMLKDTEHTIQFKGWLVDEELKNAYLDCDIIIAPGRSAIEGMACGKPVIAVGSKIYTGLITQQNWQSAVYGNFGGAGKKFADYELGSVENDLDYLLDDKGNINYLGRFGHEVARQFFDSDKINQELFNLYRILHLSE</sequence>
<comment type="caution">
    <text evidence="3">The sequence shown here is derived from an EMBL/GenBank/DDBJ whole genome shotgun (WGS) entry which is preliminary data.</text>
</comment>
<dbReference type="InterPro" id="IPR001296">
    <property type="entry name" value="Glyco_trans_1"/>
</dbReference>
<dbReference type="Pfam" id="PF00534">
    <property type="entry name" value="Glycos_transf_1"/>
    <property type="match status" value="1"/>
</dbReference>
<dbReference type="Gene3D" id="3.40.50.2000">
    <property type="entry name" value="Glycogen Phosphorylase B"/>
    <property type="match status" value="2"/>
</dbReference>
<evidence type="ECO:0000313" key="3">
    <source>
        <dbReference type="EMBL" id="HIW13452.1"/>
    </source>
</evidence>
<reference evidence="3" key="2">
    <citation type="submission" date="2021-04" db="EMBL/GenBank/DDBJ databases">
        <authorList>
            <person name="Gilroy R."/>
        </authorList>
    </citation>
    <scope>NUCLEOTIDE SEQUENCE</scope>
    <source>
        <strain evidence="3">ChiHjej13B12-752</strain>
    </source>
</reference>